<evidence type="ECO:0000256" key="8">
    <source>
        <dbReference type="RuleBase" id="RU363035"/>
    </source>
</evidence>
<keyword evidence="9" id="KW-0472">Membrane</keyword>
<gene>
    <name evidence="11" type="ordered locus">CRP_111</name>
</gene>
<keyword evidence="6 8" id="KW-0030">Aminoacyl-tRNA synthetase</keyword>
<proteinExistence type="inferred from homology"/>
<keyword evidence="9" id="KW-1133">Transmembrane helix</keyword>
<evidence type="ECO:0000256" key="2">
    <source>
        <dbReference type="ARBA" id="ARBA00022598"/>
    </source>
</evidence>
<keyword evidence="9" id="KW-0812">Transmembrane</keyword>
<dbReference type="Gene3D" id="3.40.50.620">
    <property type="entry name" value="HUPs"/>
    <property type="match status" value="2"/>
</dbReference>
<dbReference type="InterPro" id="IPR002300">
    <property type="entry name" value="aa-tRNA-synth_Ia"/>
</dbReference>
<dbReference type="PRINTS" id="PR00986">
    <property type="entry name" value="TRNASYNTHVAL"/>
</dbReference>
<dbReference type="STRING" id="387662.CRP_111"/>
<evidence type="ECO:0000313" key="12">
    <source>
        <dbReference type="Proteomes" id="UP000000777"/>
    </source>
</evidence>
<evidence type="ECO:0000256" key="6">
    <source>
        <dbReference type="ARBA" id="ARBA00023146"/>
    </source>
</evidence>
<dbReference type="PROSITE" id="PS00178">
    <property type="entry name" value="AA_TRNA_LIGASE_I"/>
    <property type="match status" value="1"/>
</dbReference>
<dbReference type="SUPFAM" id="SSF52374">
    <property type="entry name" value="Nucleotidylyl transferase"/>
    <property type="match status" value="1"/>
</dbReference>
<evidence type="ECO:0000313" key="11">
    <source>
        <dbReference type="EMBL" id="BAF35142.1"/>
    </source>
</evidence>
<dbReference type="InterPro" id="IPR014729">
    <property type="entry name" value="Rossmann-like_a/b/a_fold"/>
</dbReference>
<evidence type="ECO:0000256" key="7">
    <source>
        <dbReference type="ARBA" id="ARBA00029936"/>
    </source>
</evidence>
<evidence type="ECO:0000256" key="4">
    <source>
        <dbReference type="ARBA" id="ARBA00022840"/>
    </source>
</evidence>
<dbReference type="PANTHER" id="PTHR11946">
    <property type="entry name" value="VALYL-TRNA SYNTHETASES"/>
    <property type="match status" value="1"/>
</dbReference>
<accession>Q05FM9</accession>
<dbReference type="KEGG" id="crp:CRP_111"/>
<dbReference type="GO" id="GO:0004832">
    <property type="term" value="F:valine-tRNA ligase activity"/>
    <property type="evidence" value="ECO:0007669"/>
    <property type="project" value="UniProtKB-EC"/>
</dbReference>
<dbReference type="RefSeq" id="WP_011672334.1">
    <property type="nucleotide sequence ID" value="NC_008512.1"/>
</dbReference>
<feature type="domain" description="Aminoacyl-tRNA synthetase class Ia" evidence="10">
    <location>
        <begin position="381"/>
        <end position="473"/>
    </location>
</feature>
<dbReference type="InterPro" id="IPR001412">
    <property type="entry name" value="aa-tRNA-synth_I_CS"/>
</dbReference>
<dbReference type="Proteomes" id="UP000000777">
    <property type="component" value="Chromosome"/>
</dbReference>
<dbReference type="GO" id="GO:0006438">
    <property type="term" value="P:valyl-tRNA aminoacylation"/>
    <property type="evidence" value="ECO:0007669"/>
    <property type="project" value="InterPro"/>
</dbReference>
<evidence type="ECO:0000256" key="9">
    <source>
        <dbReference type="SAM" id="Phobius"/>
    </source>
</evidence>
<comment type="similarity">
    <text evidence="8">Belongs to the class-I aminoacyl-tRNA synthetase family.</text>
</comment>
<dbReference type="InterPro" id="IPR002303">
    <property type="entry name" value="Valyl-tRNA_ligase"/>
</dbReference>
<dbReference type="AlphaFoldDB" id="Q05FM9"/>
<dbReference type="GO" id="GO:0005829">
    <property type="term" value="C:cytosol"/>
    <property type="evidence" value="ECO:0007669"/>
    <property type="project" value="TreeGrafter"/>
</dbReference>
<dbReference type="OrthoDB" id="9810365at2"/>
<feature type="domain" description="Aminoacyl-tRNA synthetase class Ia" evidence="10">
    <location>
        <begin position="9"/>
        <end position="375"/>
    </location>
</feature>
<sequence>MHNNNFVFKKTFNILLPPPNITGEVHIGHFYQYFIIDFITKWKLIQGYKIINKFGFDHAGISAIIKFKKKKKILIFLKKIKISFRKKMYFINFILNKKIEFTLSKVYKKVTKKIFYYLFKNNIIYIKKKNINFDYKLKSILSDIEISKKIYRKFLFLIKYKLNNINIIVPVSNIFSIITNTGIIINKNIKKNSVALSPFKIKVKIIKKKINKFNFIKISPIFNNCDYLLSINNKIEIITLLTKKKKIKLLNYKHLNNKIIENKKIKNYKIKNNFLKKKILKYLFYNNYIICIKKIKSYTNVNKKNNSKIFYLLIDQWYLKIKHIFSIKKIINKILIIPKKYNKLLNNWILNLSDWCISRQINWGSKFPIFKDQEKFIYFKKTRIEKYKNLNEVLDTWFNSSIWSIYIFNKNKKNQNILISGFDIIFFWILKMIIINIYCYKKILFKKIFLHEIVKDYKNKKISKSNNNSIPFNIFKKKINKYKNIFINNISKINIFEKKKINFFIIKKKNIFSNIKILYYFYYYKFCLIKNFENYNVLKYKNIINKSILSKKIYLKILNLRFPIKNKILNKNWNFTMNFLLNYKIKANFYFITKIKNKNYFIKNNYIAIFNKLNIIIYVKQKNKFI</sequence>
<keyword evidence="4 8" id="KW-0067">ATP-binding</keyword>
<dbReference type="HOGENOM" id="CLU_001493_2_2_6"/>
<organism evidence="11 12">
    <name type="scientific">Carsonella ruddii (strain PV)</name>
    <dbReference type="NCBI Taxonomy" id="387662"/>
    <lineage>
        <taxon>Bacteria</taxon>
        <taxon>Pseudomonadati</taxon>
        <taxon>Pseudomonadota</taxon>
        <taxon>Gammaproteobacteria</taxon>
        <taxon>Oceanospirillales</taxon>
        <taxon>Halomonadaceae</taxon>
        <taxon>Zymobacter group</taxon>
        <taxon>Candidatus Carsonella</taxon>
    </lineage>
</organism>
<protein>
    <recommendedName>
        <fullName evidence="1">valine--tRNA ligase</fullName>
        <ecNumber evidence="1">6.1.1.9</ecNumber>
    </recommendedName>
    <alternativeName>
        <fullName evidence="7">Valyl-tRNA synthetase</fullName>
    </alternativeName>
</protein>
<reference evidence="11 12" key="1">
    <citation type="journal article" date="2006" name="Science">
        <title>The 160-kilobase genome of the bacterial endosymbiont Carsonella.</title>
        <authorList>
            <person name="Nakabachi A."/>
            <person name="Yamashita A."/>
            <person name="Toh H."/>
            <person name="Ishikawa H."/>
            <person name="Dunbar H."/>
            <person name="Moran N."/>
            <person name="Hattori M."/>
        </authorList>
    </citation>
    <scope>NUCLEOTIDE SEQUENCE [LARGE SCALE GENOMIC DNA]</scope>
    <source>
        <strain evidence="11 12">PV</strain>
    </source>
</reference>
<dbReference type="PANTHER" id="PTHR11946:SF93">
    <property type="entry name" value="VALINE--TRNA LIGASE, CHLOROPLASTIC_MITOCHONDRIAL 2"/>
    <property type="match status" value="1"/>
</dbReference>
<keyword evidence="5 8" id="KW-0648">Protein biosynthesis</keyword>
<name>Q05FM9_CARRP</name>
<evidence type="ECO:0000256" key="5">
    <source>
        <dbReference type="ARBA" id="ARBA00022917"/>
    </source>
</evidence>
<evidence type="ECO:0000256" key="3">
    <source>
        <dbReference type="ARBA" id="ARBA00022741"/>
    </source>
</evidence>
<keyword evidence="3 8" id="KW-0547">Nucleotide-binding</keyword>
<evidence type="ECO:0000256" key="1">
    <source>
        <dbReference type="ARBA" id="ARBA00013169"/>
    </source>
</evidence>
<dbReference type="EC" id="6.1.1.9" evidence="1"/>
<feature type="transmembrane region" description="Helical" evidence="9">
    <location>
        <begin position="417"/>
        <end position="440"/>
    </location>
</feature>
<dbReference type="Pfam" id="PF00133">
    <property type="entry name" value="tRNA-synt_1"/>
    <property type="match status" value="2"/>
</dbReference>
<keyword evidence="2 8" id="KW-0436">Ligase</keyword>
<dbReference type="GO" id="GO:0005524">
    <property type="term" value="F:ATP binding"/>
    <property type="evidence" value="ECO:0007669"/>
    <property type="project" value="UniProtKB-KW"/>
</dbReference>
<evidence type="ECO:0000259" key="10">
    <source>
        <dbReference type="Pfam" id="PF00133"/>
    </source>
</evidence>
<dbReference type="EMBL" id="AP009180">
    <property type="protein sequence ID" value="BAF35142.1"/>
    <property type="molecule type" value="Genomic_DNA"/>
</dbReference>